<dbReference type="InterPro" id="IPR050553">
    <property type="entry name" value="Thioredoxin_ResA/DsbE_sf"/>
</dbReference>
<evidence type="ECO:0000256" key="4">
    <source>
        <dbReference type="ARBA" id="ARBA00023284"/>
    </source>
</evidence>
<feature type="signal peptide" evidence="5">
    <location>
        <begin position="1"/>
        <end position="24"/>
    </location>
</feature>
<dbReference type="CDD" id="cd02966">
    <property type="entry name" value="TlpA_like_family"/>
    <property type="match status" value="1"/>
</dbReference>
<keyword evidence="3" id="KW-1015">Disulfide bond</keyword>
<dbReference type="SUPFAM" id="SSF52833">
    <property type="entry name" value="Thioredoxin-like"/>
    <property type="match status" value="1"/>
</dbReference>
<dbReference type="EMBL" id="FUWZ01000002">
    <property type="protein sequence ID" value="SKA16665.1"/>
    <property type="molecule type" value="Genomic_DNA"/>
</dbReference>
<dbReference type="OrthoDB" id="1095575at2"/>
<name>A0A1T4RL10_9BACT</name>
<feature type="domain" description="Thioredoxin" evidence="6">
    <location>
        <begin position="315"/>
        <end position="456"/>
    </location>
</feature>
<organism evidence="7 8">
    <name type="scientific">Chitinophaga eiseniae</name>
    <dbReference type="NCBI Taxonomy" id="634771"/>
    <lineage>
        <taxon>Bacteria</taxon>
        <taxon>Pseudomonadati</taxon>
        <taxon>Bacteroidota</taxon>
        <taxon>Chitinophagia</taxon>
        <taxon>Chitinophagales</taxon>
        <taxon>Chitinophagaceae</taxon>
        <taxon>Chitinophaga</taxon>
    </lineage>
</organism>
<dbReference type="GO" id="GO:0016853">
    <property type="term" value="F:isomerase activity"/>
    <property type="evidence" value="ECO:0007669"/>
    <property type="project" value="UniProtKB-KW"/>
</dbReference>
<dbReference type="GO" id="GO:0016491">
    <property type="term" value="F:oxidoreductase activity"/>
    <property type="evidence" value="ECO:0007669"/>
    <property type="project" value="InterPro"/>
</dbReference>
<dbReference type="Pfam" id="PF00578">
    <property type="entry name" value="AhpC-TSA"/>
    <property type="match status" value="1"/>
</dbReference>
<dbReference type="GO" id="GO:0016209">
    <property type="term" value="F:antioxidant activity"/>
    <property type="evidence" value="ECO:0007669"/>
    <property type="project" value="InterPro"/>
</dbReference>
<dbReference type="PROSITE" id="PS51352">
    <property type="entry name" value="THIOREDOXIN_2"/>
    <property type="match status" value="1"/>
</dbReference>
<proteinExistence type="predicted"/>
<dbReference type="Gene3D" id="3.40.30.10">
    <property type="entry name" value="Glutaredoxin"/>
    <property type="match status" value="1"/>
</dbReference>
<dbReference type="InterPro" id="IPR000866">
    <property type="entry name" value="AhpC/TSA"/>
</dbReference>
<dbReference type="GO" id="GO:0017004">
    <property type="term" value="P:cytochrome complex assembly"/>
    <property type="evidence" value="ECO:0007669"/>
    <property type="project" value="UniProtKB-KW"/>
</dbReference>
<keyword evidence="2" id="KW-0201">Cytochrome c-type biogenesis</keyword>
<dbReference type="InterPro" id="IPR017937">
    <property type="entry name" value="Thioredoxin_CS"/>
</dbReference>
<protein>
    <submittedName>
        <fullName evidence="7">Thiol-disulfide isomerase or thioredoxin</fullName>
    </submittedName>
</protein>
<dbReference type="Proteomes" id="UP000190367">
    <property type="component" value="Unassembled WGS sequence"/>
</dbReference>
<evidence type="ECO:0000256" key="5">
    <source>
        <dbReference type="SAM" id="SignalP"/>
    </source>
</evidence>
<evidence type="ECO:0000256" key="3">
    <source>
        <dbReference type="ARBA" id="ARBA00023157"/>
    </source>
</evidence>
<evidence type="ECO:0000259" key="6">
    <source>
        <dbReference type="PROSITE" id="PS51352"/>
    </source>
</evidence>
<sequence>MKPTKVSRLLPLVACMAWAAPTVAGPSPVSTLAVIQGQAPEKARKITLYAVQEGRKTEIANTAVDEQQAFAFAIPSPKEGFYYLSTGSRGDTRIYLKPGDQLKLKMDAGAYTVQVGSPENKQLWQWQEQLGTISRHASLGDTATYLSFFPKLEALAPKVAALKKAVNTPNRKFNELLKYTMDVDVEYTAMSFLLMPHSKHPEKSQYPAYYRQIIQDKKYCDGRLLGNGDAGRIVRLYETFTHIMSTEKRQGPASLEENTRLFCNDTIKGLLITESLGGFRTYDKLTEAVAPVKQYLVTESQQQLYLAAEKGLRKFSAGEPGFNFSGEDINGKKVTFNDLKGKVVVVDVWATWCGPCKAELPHLQKLEEEMRDRNVTFLGYSVDETKDKEKWQAFVKEKEMKGVQLFGAGWSDITKFYDIKGIPRFMVFDQQGKIVTIDAPRPSTPELKALIEKILSKS</sequence>
<dbReference type="InterPro" id="IPR013766">
    <property type="entry name" value="Thioredoxin_domain"/>
</dbReference>
<dbReference type="PROSITE" id="PS00194">
    <property type="entry name" value="THIOREDOXIN_1"/>
    <property type="match status" value="1"/>
</dbReference>
<evidence type="ECO:0000313" key="7">
    <source>
        <dbReference type="EMBL" id="SKA16665.1"/>
    </source>
</evidence>
<dbReference type="GO" id="GO:0030313">
    <property type="term" value="C:cell envelope"/>
    <property type="evidence" value="ECO:0007669"/>
    <property type="project" value="UniProtKB-SubCell"/>
</dbReference>
<dbReference type="InterPro" id="IPR036249">
    <property type="entry name" value="Thioredoxin-like_sf"/>
</dbReference>
<keyword evidence="7" id="KW-0413">Isomerase</keyword>
<evidence type="ECO:0000256" key="1">
    <source>
        <dbReference type="ARBA" id="ARBA00004196"/>
    </source>
</evidence>
<keyword evidence="5" id="KW-0732">Signal</keyword>
<dbReference type="PANTHER" id="PTHR42852:SF6">
    <property type="entry name" value="THIOL:DISULFIDE INTERCHANGE PROTEIN DSBE"/>
    <property type="match status" value="1"/>
</dbReference>
<dbReference type="RefSeq" id="WP_078669741.1">
    <property type="nucleotide sequence ID" value="NZ_FUWZ01000002.1"/>
</dbReference>
<dbReference type="STRING" id="634771.SAMN04488128_1021265"/>
<keyword evidence="8" id="KW-1185">Reference proteome</keyword>
<evidence type="ECO:0000313" key="8">
    <source>
        <dbReference type="Proteomes" id="UP000190367"/>
    </source>
</evidence>
<evidence type="ECO:0000256" key="2">
    <source>
        <dbReference type="ARBA" id="ARBA00022748"/>
    </source>
</evidence>
<dbReference type="PANTHER" id="PTHR42852">
    <property type="entry name" value="THIOL:DISULFIDE INTERCHANGE PROTEIN DSBE"/>
    <property type="match status" value="1"/>
</dbReference>
<comment type="subcellular location">
    <subcellularLocation>
        <location evidence="1">Cell envelope</location>
    </subcellularLocation>
</comment>
<accession>A0A1T4RL10</accession>
<feature type="chain" id="PRO_5013024324" evidence="5">
    <location>
        <begin position="25"/>
        <end position="458"/>
    </location>
</feature>
<dbReference type="AlphaFoldDB" id="A0A1T4RL10"/>
<reference evidence="8" key="1">
    <citation type="submission" date="2017-02" db="EMBL/GenBank/DDBJ databases">
        <authorList>
            <person name="Varghese N."/>
            <person name="Submissions S."/>
        </authorList>
    </citation>
    <scope>NUCLEOTIDE SEQUENCE [LARGE SCALE GENOMIC DNA]</scope>
    <source>
        <strain evidence="8">DSM 22224</strain>
    </source>
</reference>
<gene>
    <name evidence="7" type="ORF">SAMN04488128_1021265</name>
</gene>
<keyword evidence="4" id="KW-0676">Redox-active center</keyword>